<evidence type="ECO:0000256" key="1">
    <source>
        <dbReference type="ARBA" id="ARBA00023002"/>
    </source>
</evidence>
<evidence type="ECO:0000313" key="3">
    <source>
        <dbReference type="EMBL" id="SVC70209.1"/>
    </source>
</evidence>
<gene>
    <name evidence="3" type="ORF">METZ01_LOCUS323063</name>
</gene>
<reference evidence="3" key="1">
    <citation type="submission" date="2018-05" db="EMBL/GenBank/DDBJ databases">
        <authorList>
            <person name="Lanie J.A."/>
            <person name="Ng W.-L."/>
            <person name="Kazmierczak K.M."/>
            <person name="Andrzejewski T.M."/>
            <person name="Davidsen T.M."/>
            <person name="Wayne K.J."/>
            <person name="Tettelin H."/>
            <person name="Glass J.I."/>
            <person name="Rusch D."/>
            <person name="Podicherti R."/>
            <person name="Tsui H.-C.T."/>
            <person name="Winkler M.E."/>
        </authorList>
    </citation>
    <scope>NUCLEOTIDE SEQUENCE</scope>
</reference>
<evidence type="ECO:0000259" key="2">
    <source>
        <dbReference type="Pfam" id="PF00171"/>
    </source>
</evidence>
<dbReference type="PANTHER" id="PTHR43353">
    <property type="entry name" value="SUCCINATE-SEMIALDEHYDE DEHYDROGENASE, MITOCHONDRIAL"/>
    <property type="match status" value="1"/>
</dbReference>
<keyword evidence="1" id="KW-0560">Oxidoreductase</keyword>
<dbReference type="FunFam" id="3.40.605.10:FF:000063">
    <property type="entry name" value="Succinate-semialdehyde dehydrogenase, mitochondrial"/>
    <property type="match status" value="1"/>
</dbReference>
<dbReference type="Gene3D" id="3.40.605.10">
    <property type="entry name" value="Aldehyde Dehydrogenase, Chain A, domain 1"/>
    <property type="match status" value="1"/>
</dbReference>
<sequence length="189" mass="20563">MAANAKKGVKSIGMKDASLFRQQVYINGKWSDADSGETTDITNPSTGEVLGTVPNCGASEAKRAIEAANAAWPMWRSKTAKERAAIMRRWYELMMENQEDLARLMTAEQGKPLSESRGEIAYAAGFIEWFGEEGKRLYGDTIPAHATDKRIVVIKQPIGVTVAITPWNFPAAMITRKAAPALAAGCPMV</sequence>
<dbReference type="Pfam" id="PF00171">
    <property type="entry name" value="Aldedh"/>
    <property type="match status" value="1"/>
</dbReference>
<feature type="non-terminal residue" evidence="3">
    <location>
        <position position="189"/>
    </location>
</feature>
<dbReference type="SUPFAM" id="SSF53720">
    <property type="entry name" value="ALDH-like"/>
    <property type="match status" value="1"/>
</dbReference>
<proteinExistence type="predicted"/>
<dbReference type="InterPro" id="IPR016162">
    <property type="entry name" value="Ald_DH_N"/>
</dbReference>
<feature type="domain" description="Aldehyde dehydrogenase" evidence="2">
    <location>
        <begin position="30"/>
        <end position="189"/>
    </location>
</feature>
<dbReference type="GO" id="GO:0009450">
    <property type="term" value="P:gamma-aminobutyric acid catabolic process"/>
    <property type="evidence" value="ECO:0007669"/>
    <property type="project" value="TreeGrafter"/>
</dbReference>
<protein>
    <recommendedName>
        <fullName evidence="2">Aldehyde dehydrogenase domain-containing protein</fullName>
    </recommendedName>
</protein>
<dbReference type="PANTHER" id="PTHR43353:SF5">
    <property type="entry name" value="SUCCINATE-SEMIALDEHYDE DEHYDROGENASE, MITOCHONDRIAL"/>
    <property type="match status" value="1"/>
</dbReference>
<dbReference type="InterPro" id="IPR015590">
    <property type="entry name" value="Aldehyde_DH_dom"/>
</dbReference>
<dbReference type="InterPro" id="IPR016161">
    <property type="entry name" value="Ald_DH/histidinol_DH"/>
</dbReference>
<accession>A0A382P9Z4</accession>
<dbReference type="GO" id="GO:0004777">
    <property type="term" value="F:succinate-semialdehyde dehydrogenase (NAD+) activity"/>
    <property type="evidence" value="ECO:0007669"/>
    <property type="project" value="TreeGrafter"/>
</dbReference>
<dbReference type="AlphaFoldDB" id="A0A382P9Z4"/>
<organism evidence="3">
    <name type="scientific">marine metagenome</name>
    <dbReference type="NCBI Taxonomy" id="408172"/>
    <lineage>
        <taxon>unclassified sequences</taxon>
        <taxon>metagenomes</taxon>
        <taxon>ecological metagenomes</taxon>
    </lineage>
</organism>
<dbReference type="EMBL" id="UINC01105914">
    <property type="protein sequence ID" value="SVC70209.1"/>
    <property type="molecule type" value="Genomic_DNA"/>
</dbReference>
<name>A0A382P9Z4_9ZZZZ</name>
<dbReference type="GO" id="GO:0005829">
    <property type="term" value="C:cytosol"/>
    <property type="evidence" value="ECO:0007669"/>
    <property type="project" value="TreeGrafter"/>
</dbReference>
<dbReference type="InterPro" id="IPR050740">
    <property type="entry name" value="Aldehyde_DH_Superfamily"/>
</dbReference>